<dbReference type="OMA" id="RCDLQKL"/>
<dbReference type="Gene3D" id="3.80.10.10">
    <property type="entry name" value="Ribonuclease Inhibitor"/>
    <property type="match status" value="2"/>
</dbReference>
<dbReference type="FunCoup" id="A0A059AFZ6">
    <property type="interactions" value="126"/>
</dbReference>
<dbReference type="InterPro" id="IPR006553">
    <property type="entry name" value="Leu-rich_rpt_Cys-con_subtyp"/>
</dbReference>
<dbReference type="EMBL" id="KK198762">
    <property type="protein sequence ID" value="KCW52927.1"/>
    <property type="molecule type" value="Genomic_DNA"/>
</dbReference>
<dbReference type="eggNOG" id="KOG1947">
    <property type="taxonomic scope" value="Eukaryota"/>
</dbReference>
<dbReference type="PANTHER" id="PTHR13318">
    <property type="entry name" value="PARTNER OF PAIRED, ISOFORM B-RELATED"/>
    <property type="match status" value="1"/>
</dbReference>
<dbReference type="Pfam" id="PF13516">
    <property type="entry name" value="LRR_6"/>
    <property type="match status" value="2"/>
</dbReference>
<dbReference type="GO" id="GO:0019005">
    <property type="term" value="C:SCF ubiquitin ligase complex"/>
    <property type="evidence" value="ECO:0000318"/>
    <property type="project" value="GO_Central"/>
</dbReference>
<evidence type="ECO:0008006" key="2">
    <source>
        <dbReference type="Google" id="ProtNLM"/>
    </source>
</evidence>
<gene>
    <name evidence="1" type="ORF">EUGRSUZ_J02242</name>
</gene>
<accession>A0A059AFZ6</accession>
<dbReference type="PANTHER" id="PTHR13318:SF77">
    <property type="entry name" value="F-BOX DOMAIN-CONTAINING PROTEIN"/>
    <property type="match status" value="1"/>
</dbReference>
<sequence>MDGVLCDELLQEIFTRLSPPPAQSSPPSPSSPSVPLVSKRWLRLYRESRTALSLRLAPSAALIPALSDFLSNYPSVSSLSLVLSSDPSSGAVSDNLLLLLCSRFPRLRSLKFLAGPVSVFSLLSLARTCAHMTHLTVSLSRPLLFNWVVRLPSLKELSVLVSSRDPAEGELQGTGDYGACESEELEAELGLESLCLSGVSCEDWGVSWLWSSCKKLRKLQLKSCEGIGDGGSYASFVRCLKGLQEVELRTCRSIVDGVLVKLAENCELLSSLLLYDGGSRDSLLHFISNCRCDLQKLDLRLPLDLKNDHLFALSLHCRNMSSLRLQSCCLVTGDGLKTFGIAMNGGLQELALINCDVVEREPGLLATLGQHLGQLRKLDLSYNEMLPDKELIAMLASCSRLIDLRLRGCKGLTDPAILSIHRSCKLLESIDLMNCRGIGEKAVESLVLNSPRLKKLQVEESKLSDATKTWASRKFIDVVA</sequence>
<dbReference type="Gramene" id="KCW52927">
    <property type="protein sequence ID" value="KCW52927"/>
    <property type="gene ID" value="EUGRSUZ_J02242"/>
</dbReference>
<dbReference type="KEGG" id="egr:104422637"/>
<dbReference type="InterPro" id="IPR001611">
    <property type="entry name" value="Leu-rich_rpt"/>
</dbReference>
<organism evidence="1">
    <name type="scientific">Eucalyptus grandis</name>
    <name type="common">Flooded gum</name>
    <dbReference type="NCBI Taxonomy" id="71139"/>
    <lineage>
        <taxon>Eukaryota</taxon>
        <taxon>Viridiplantae</taxon>
        <taxon>Streptophyta</taxon>
        <taxon>Embryophyta</taxon>
        <taxon>Tracheophyta</taxon>
        <taxon>Spermatophyta</taxon>
        <taxon>Magnoliopsida</taxon>
        <taxon>eudicotyledons</taxon>
        <taxon>Gunneridae</taxon>
        <taxon>Pentapetalae</taxon>
        <taxon>rosids</taxon>
        <taxon>malvids</taxon>
        <taxon>Myrtales</taxon>
        <taxon>Myrtaceae</taxon>
        <taxon>Myrtoideae</taxon>
        <taxon>Eucalypteae</taxon>
        <taxon>Eucalyptus</taxon>
    </lineage>
</organism>
<dbReference type="InParanoid" id="A0A059AFZ6"/>
<dbReference type="SMART" id="SM00367">
    <property type="entry name" value="LRR_CC"/>
    <property type="match status" value="5"/>
</dbReference>
<evidence type="ECO:0000313" key="1">
    <source>
        <dbReference type="EMBL" id="KCW52927.1"/>
    </source>
</evidence>
<dbReference type="AlphaFoldDB" id="A0A059AFZ6"/>
<protein>
    <recommendedName>
        <fullName evidence="2">F-box domain-containing protein</fullName>
    </recommendedName>
</protein>
<dbReference type="GO" id="GO:0031146">
    <property type="term" value="P:SCF-dependent proteasomal ubiquitin-dependent protein catabolic process"/>
    <property type="evidence" value="ECO:0000318"/>
    <property type="project" value="GO_Central"/>
</dbReference>
<dbReference type="OrthoDB" id="550575at2759"/>
<reference evidence="1" key="1">
    <citation type="submission" date="2013-07" db="EMBL/GenBank/DDBJ databases">
        <title>The genome of Eucalyptus grandis.</title>
        <authorList>
            <person name="Schmutz J."/>
            <person name="Hayes R."/>
            <person name="Myburg A."/>
            <person name="Tuskan G."/>
            <person name="Grattapaglia D."/>
            <person name="Rokhsar D.S."/>
        </authorList>
    </citation>
    <scope>NUCLEOTIDE SEQUENCE</scope>
    <source>
        <tissue evidence="1">Leaf extractions</tissue>
    </source>
</reference>
<dbReference type="InterPro" id="IPR032675">
    <property type="entry name" value="LRR_dom_sf"/>
</dbReference>
<name>A0A059AFZ6_EUCGR</name>
<dbReference type="SUPFAM" id="SSF52047">
    <property type="entry name" value="RNI-like"/>
    <property type="match status" value="1"/>
</dbReference>
<proteinExistence type="predicted"/>